<comment type="caution">
    <text evidence="10">The sequence shown here is derived from an EMBL/GenBank/DDBJ whole genome shotgun (WGS) entry which is preliminary data.</text>
</comment>
<dbReference type="PANTHER" id="PTHR42643:SF38">
    <property type="entry name" value="IONOTROPIC RECEPTOR 100A"/>
    <property type="match status" value="1"/>
</dbReference>
<keyword evidence="9" id="KW-0732">Signal</keyword>
<keyword evidence="7" id="KW-0325">Glycoprotein</keyword>
<keyword evidence="2" id="KW-1003">Cell membrane</keyword>
<feature type="transmembrane region" description="Helical" evidence="8">
    <location>
        <begin position="344"/>
        <end position="362"/>
    </location>
</feature>
<evidence type="ECO:0000256" key="7">
    <source>
        <dbReference type="ARBA" id="ARBA00023180"/>
    </source>
</evidence>
<organism evidence="10 11">
    <name type="scientific">Aquatica leii</name>
    <dbReference type="NCBI Taxonomy" id="1421715"/>
    <lineage>
        <taxon>Eukaryota</taxon>
        <taxon>Metazoa</taxon>
        <taxon>Ecdysozoa</taxon>
        <taxon>Arthropoda</taxon>
        <taxon>Hexapoda</taxon>
        <taxon>Insecta</taxon>
        <taxon>Pterygota</taxon>
        <taxon>Neoptera</taxon>
        <taxon>Endopterygota</taxon>
        <taxon>Coleoptera</taxon>
        <taxon>Polyphaga</taxon>
        <taxon>Elateriformia</taxon>
        <taxon>Elateroidea</taxon>
        <taxon>Lampyridae</taxon>
        <taxon>Luciolinae</taxon>
        <taxon>Aquatica</taxon>
    </lineage>
</organism>
<keyword evidence="11" id="KW-1185">Reference proteome</keyword>
<gene>
    <name evidence="10" type="ORF">RN001_011081</name>
</gene>
<feature type="signal peptide" evidence="9">
    <location>
        <begin position="1"/>
        <end position="20"/>
    </location>
</feature>
<evidence type="ECO:0000256" key="5">
    <source>
        <dbReference type="ARBA" id="ARBA00023136"/>
    </source>
</evidence>
<feature type="transmembrane region" description="Helical" evidence="8">
    <location>
        <begin position="532"/>
        <end position="556"/>
    </location>
</feature>
<feature type="transmembrane region" description="Helical" evidence="8">
    <location>
        <begin position="316"/>
        <end position="337"/>
    </location>
</feature>
<reference evidence="11" key="1">
    <citation type="submission" date="2023-01" db="EMBL/GenBank/DDBJ databases">
        <title>Key to firefly adult light organ development and bioluminescence: homeobox transcription factors regulate luciferase expression and transportation to peroxisome.</title>
        <authorList>
            <person name="Fu X."/>
        </authorList>
    </citation>
    <scope>NUCLEOTIDE SEQUENCE [LARGE SCALE GENOMIC DNA]</scope>
</reference>
<evidence type="ECO:0000256" key="4">
    <source>
        <dbReference type="ARBA" id="ARBA00022989"/>
    </source>
</evidence>
<evidence type="ECO:0000256" key="3">
    <source>
        <dbReference type="ARBA" id="ARBA00022692"/>
    </source>
</evidence>
<evidence type="ECO:0000256" key="8">
    <source>
        <dbReference type="SAM" id="Phobius"/>
    </source>
</evidence>
<dbReference type="EMBL" id="JARPUR010000004">
    <property type="protein sequence ID" value="KAK4878575.1"/>
    <property type="molecule type" value="Genomic_DNA"/>
</dbReference>
<protein>
    <submittedName>
        <fullName evidence="10">Uncharacterized protein</fullName>
    </submittedName>
</protein>
<evidence type="ECO:0000313" key="11">
    <source>
        <dbReference type="Proteomes" id="UP001353858"/>
    </source>
</evidence>
<dbReference type="InterPro" id="IPR052192">
    <property type="entry name" value="Insect_Ionotropic_Sensory_Rcpt"/>
</dbReference>
<feature type="chain" id="PRO_5042840613" evidence="9">
    <location>
        <begin position="21"/>
        <end position="560"/>
    </location>
</feature>
<keyword evidence="4 8" id="KW-1133">Transmembrane helix</keyword>
<dbReference type="Proteomes" id="UP001353858">
    <property type="component" value="Unassembled WGS sequence"/>
</dbReference>
<feature type="transmembrane region" description="Helical" evidence="8">
    <location>
        <begin position="291"/>
        <end position="310"/>
    </location>
</feature>
<evidence type="ECO:0000256" key="1">
    <source>
        <dbReference type="ARBA" id="ARBA00004651"/>
    </source>
</evidence>
<name>A0AAN7P1V5_9COLE</name>
<keyword evidence="3 8" id="KW-0812">Transmembrane</keyword>
<evidence type="ECO:0000313" key="10">
    <source>
        <dbReference type="EMBL" id="KAK4878575.1"/>
    </source>
</evidence>
<comment type="subcellular location">
    <subcellularLocation>
        <location evidence="1">Cell membrane</location>
        <topology evidence="1">Multi-pass membrane protein</topology>
    </subcellularLocation>
</comment>
<dbReference type="GO" id="GO:0005886">
    <property type="term" value="C:plasma membrane"/>
    <property type="evidence" value="ECO:0007669"/>
    <property type="project" value="UniProtKB-SubCell"/>
</dbReference>
<accession>A0AAN7P1V5</accession>
<proteinExistence type="predicted"/>
<evidence type="ECO:0000256" key="6">
    <source>
        <dbReference type="ARBA" id="ARBA00023170"/>
    </source>
</evidence>
<evidence type="ECO:0000256" key="2">
    <source>
        <dbReference type="ARBA" id="ARBA00022475"/>
    </source>
</evidence>
<keyword evidence="6" id="KW-0675">Receptor</keyword>
<evidence type="ECO:0000256" key="9">
    <source>
        <dbReference type="SAM" id="SignalP"/>
    </source>
</evidence>
<keyword evidence="5 8" id="KW-0472">Membrane</keyword>
<dbReference type="PANTHER" id="PTHR42643">
    <property type="entry name" value="IONOTROPIC RECEPTOR 20A-RELATED"/>
    <property type="match status" value="1"/>
</dbReference>
<dbReference type="AlphaFoldDB" id="A0AAN7P1V5"/>
<sequence>MKLNAKLVLILVINYKIAVGELKVTINGNSLHSCVSAIVEQAFEEEPVTFVISGSDSMIVPTQYGTYVVNINTLEEVSFLSNTNYVIFVTNAKNLENVINLLRVGYYVEDATKYKLLIVTSSRNVKLMITKMWIHKIINVAILHYQKKNNDQSLILYTSNPFDQSNRCGETPNLINAQTCGLKLVTLYMRYKSFNNCSVGFVIPEDNSDSLVNVIPRYILTQLGTSFNTTVIYHSDRFDTSPLINLIVIIYLTDLPNVQADKVTIYTDDLVWVTPVSKKSFMGLESVFDDFTWIMIMLTFLSTSFAWWILTSNYSWNQMFLSFFQIWCISLCGCLNASPSLRHLKFVFLLYLFGVIVLHAAFKCNLIKALTITAYSDRIKIIPAIASSKLPLIADSDMIERFFSDDIPENILYSNIQNKLISRSRGLEDVVFYKNCNHLNFRHVVEKFQATTKLKVNYFVDNSITGHYKVSLALFEKHFFTDSLNKFTQTLIESGVYSKAISDFGNEYYLNLGNKESDKEASNVVVLTVGHLYGMFILWGVGIMASTLVFIFEIVLQKCN</sequence>